<keyword evidence="1" id="KW-0808">Transferase</keyword>
<dbReference type="PANTHER" id="PTHR43883:SF1">
    <property type="entry name" value="GLUCONOKINASE"/>
    <property type="match status" value="1"/>
</dbReference>
<dbReference type="PANTHER" id="PTHR43883">
    <property type="entry name" value="SLR0207 PROTEIN"/>
    <property type="match status" value="1"/>
</dbReference>
<accession>A0A7W5DIP2</accession>
<dbReference type="RefSeq" id="WP_221199218.1">
    <property type="nucleotide sequence ID" value="NZ_JACHXQ010000002.1"/>
</dbReference>
<dbReference type="InterPro" id="IPR052732">
    <property type="entry name" value="Cell-binding_unc_protein"/>
</dbReference>
<comment type="caution">
    <text evidence="1">The sequence shown here is derived from an EMBL/GenBank/DDBJ whole genome shotgun (WGS) entry which is preliminary data.</text>
</comment>
<proteinExistence type="predicted"/>
<protein>
    <submittedName>
        <fullName evidence="1">Aminoglycoside phosphotransferase family enzyme</fullName>
    </submittedName>
</protein>
<dbReference type="EMBL" id="JACHXQ010000002">
    <property type="protein sequence ID" value="MBB3183644.1"/>
    <property type="molecule type" value="Genomic_DNA"/>
</dbReference>
<dbReference type="Proteomes" id="UP000563050">
    <property type="component" value="Unassembled WGS sequence"/>
</dbReference>
<name>A0A7W5DIP2_9GAMM</name>
<dbReference type="InterPro" id="IPR011009">
    <property type="entry name" value="Kinase-like_dom_sf"/>
</dbReference>
<keyword evidence="2" id="KW-1185">Reference proteome</keyword>
<dbReference type="GO" id="GO:0016740">
    <property type="term" value="F:transferase activity"/>
    <property type="evidence" value="ECO:0007669"/>
    <property type="project" value="UniProtKB-KW"/>
</dbReference>
<gene>
    <name evidence="1" type="ORF">FHR95_001185</name>
</gene>
<dbReference type="SUPFAM" id="SSF56112">
    <property type="entry name" value="Protein kinase-like (PK-like)"/>
    <property type="match status" value="1"/>
</dbReference>
<evidence type="ECO:0000313" key="1">
    <source>
        <dbReference type="EMBL" id="MBB3183644.1"/>
    </source>
</evidence>
<reference evidence="1 2" key="1">
    <citation type="submission" date="2020-08" db="EMBL/GenBank/DDBJ databases">
        <title>Genomic Encyclopedia of Type Strains, Phase III (KMG-III): the genomes of soil and plant-associated and newly described type strains.</title>
        <authorList>
            <person name="Whitman W."/>
        </authorList>
    </citation>
    <scope>NUCLEOTIDE SEQUENCE [LARGE SCALE GENOMIC DNA]</scope>
    <source>
        <strain evidence="1 2">CECT 7341</strain>
    </source>
</reference>
<evidence type="ECO:0000313" key="2">
    <source>
        <dbReference type="Proteomes" id="UP000563050"/>
    </source>
</evidence>
<organism evidence="1 2">
    <name type="scientific">Halomonas fontilapidosi</name>
    <dbReference type="NCBI Taxonomy" id="616675"/>
    <lineage>
        <taxon>Bacteria</taxon>
        <taxon>Pseudomonadati</taxon>
        <taxon>Pseudomonadota</taxon>
        <taxon>Gammaproteobacteria</taxon>
        <taxon>Oceanospirillales</taxon>
        <taxon>Halomonadaceae</taxon>
        <taxon>Halomonas</taxon>
    </lineage>
</organism>
<dbReference type="AlphaFoldDB" id="A0A7W5DIP2"/>
<sequence>MAKDSSHNAAAAANDVSLRDKVAFLSSARAYSGFAGEVDVVETHMAWVFLVGERVYKLKKPVEYTHRDCHFLGDREMLCHEEVRLNRRLAPDVYLGVAALRLDDHGGLVLEGEGPVVDWLVVMKRLPEHLMLDVALSRGDVTRDRILRVARRLATFYQGLEPVEMSVDTYLERFQRELDRNREVIADRQFSVAGDGVASMLERLDRLLEEAPELLGNRPRQGRIVEGHGDLRPEHVCLSDPPVIIDCLEFSRPLRLVDPFDELCFLGLECQRLGAAWIGECLVSECADILQDRPDRRLLAFYTAYRACLRARLSLAHLLEPNPRTPDKWEPRAREYLALGLRACRELD</sequence>